<sequence length="268" mass="30251">MFTPADHTFAICAYMTSPYLRSCIESLLAQDGGASAFIATATPNDHIAELANEYRLPLLVRDGAPGIGVDWNFALTSADKPLVTIAHQDDWYHPDYLAEMLAKVNQASNPLLYFTNYSELRNGVFVEENRLLSVKRRMLKPLENPDRWRSRRVRRRALSLGSPICCPSVTLVKAKTDPGIFLSDLQSNLDWEAWADLADQPGDFIYNPRILMAHRIHEESETTRLIENDGRTQEDLAMFRRFWPSPIAKAINLLYAQGLKSNGQPGSQ</sequence>
<dbReference type="SUPFAM" id="SSF53448">
    <property type="entry name" value="Nucleotide-diphospho-sugar transferases"/>
    <property type="match status" value="1"/>
</dbReference>
<dbReference type="InterPro" id="IPR029044">
    <property type="entry name" value="Nucleotide-diphossugar_trans"/>
</dbReference>
<proteinExistence type="predicted"/>
<evidence type="ECO:0000313" key="2">
    <source>
        <dbReference type="EMBL" id="MCI2241778.1"/>
    </source>
</evidence>
<protein>
    <submittedName>
        <fullName evidence="2">Glycosyltransferase family 2 protein</fullName>
    </submittedName>
</protein>
<comment type="caution">
    <text evidence="2">The sequence shown here is derived from an EMBL/GenBank/DDBJ whole genome shotgun (WGS) entry which is preliminary data.</text>
</comment>
<organism evidence="2 3">
    <name type="scientific">Adlercreutzia faecimuris</name>
    <dbReference type="NCBI Taxonomy" id="2897341"/>
    <lineage>
        <taxon>Bacteria</taxon>
        <taxon>Bacillati</taxon>
        <taxon>Actinomycetota</taxon>
        <taxon>Coriobacteriia</taxon>
        <taxon>Eggerthellales</taxon>
        <taxon>Eggerthellaceae</taxon>
        <taxon>Adlercreutzia</taxon>
    </lineage>
</organism>
<dbReference type="EMBL" id="JAJMLW010000002">
    <property type="protein sequence ID" value="MCI2241778.1"/>
    <property type="molecule type" value="Genomic_DNA"/>
</dbReference>
<keyword evidence="3" id="KW-1185">Reference proteome</keyword>
<dbReference type="Proteomes" id="UP001430755">
    <property type="component" value="Unassembled WGS sequence"/>
</dbReference>
<dbReference type="InterPro" id="IPR001173">
    <property type="entry name" value="Glyco_trans_2-like"/>
</dbReference>
<reference evidence="2" key="1">
    <citation type="submission" date="2021-11" db="EMBL/GenBank/DDBJ databases">
        <title>A Novel Adlercreutzia Species, isolated from a Allomyrina dichotoma larva feces.</title>
        <authorList>
            <person name="Suh M.K."/>
        </authorList>
    </citation>
    <scope>NUCLEOTIDE SEQUENCE</scope>
    <source>
        <strain evidence="2">JBNU-10</strain>
    </source>
</reference>
<name>A0ABS9WFY8_9ACTN</name>
<evidence type="ECO:0000259" key="1">
    <source>
        <dbReference type="Pfam" id="PF00535"/>
    </source>
</evidence>
<dbReference type="Pfam" id="PF00535">
    <property type="entry name" value="Glycos_transf_2"/>
    <property type="match status" value="1"/>
</dbReference>
<gene>
    <name evidence="2" type="ORF">LPT13_05335</name>
</gene>
<dbReference type="Gene3D" id="3.90.550.10">
    <property type="entry name" value="Spore Coat Polysaccharide Biosynthesis Protein SpsA, Chain A"/>
    <property type="match status" value="1"/>
</dbReference>
<accession>A0ABS9WFY8</accession>
<dbReference type="RefSeq" id="WP_242164353.1">
    <property type="nucleotide sequence ID" value="NZ_JAJMLW010000002.1"/>
</dbReference>
<feature type="domain" description="Glycosyltransferase 2-like" evidence="1">
    <location>
        <begin position="9"/>
        <end position="157"/>
    </location>
</feature>
<evidence type="ECO:0000313" key="3">
    <source>
        <dbReference type="Proteomes" id="UP001430755"/>
    </source>
</evidence>
<dbReference type="CDD" id="cd00761">
    <property type="entry name" value="Glyco_tranf_GTA_type"/>
    <property type="match status" value="1"/>
</dbReference>